<dbReference type="EMBL" id="KL142376">
    <property type="protein sequence ID" value="KDR77574.1"/>
    <property type="molecule type" value="Genomic_DNA"/>
</dbReference>
<evidence type="ECO:0000313" key="2">
    <source>
        <dbReference type="EMBL" id="KDR77574.1"/>
    </source>
</evidence>
<gene>
    <name evidence="2" type="ORF">GALMADRAFT_245727</name>
</gene>
<keyword evidence="3" id="KW-1185">Reference proteome</keyword>
<dbReference type="InterPro" id="IPR010730">
    <property type="entry name" value="HET"/>
</dbReference>
<evidence type="ECO:0000259" key="1">
    <source>
        <dbReference type="Pfam" id="PF06985"/>
    </source>
</evidence>
<dbReference type="OrthoDB" id="3027305at2759"/>
<dbReference type="Pfam" id="PF06985">
    <property type="entry name" value="HET"/>
    <property type="match status" value="1"/>
</dbReference>
<proteinExistence type="predicted"/>
<sequence length="97" mass="11037">MRLLDVHRLKVKEFPNETKRPPYAILSHTWGNGEVSLQDLPTAEERNMAGYTKIKKCCELAKQDGFDYVWIDTCCIDKMSSSELSEPSEKGGLLSRT</sequence>
<dbReference type="Proteomes" id="UP000027222">
    <property type="component" value="Unassembled WGS sequence"/>
</dbReference>
<dbReference type="PANTHER" id="PTHR10622:SF10">
    <property type="entry name" value="HET DOMAIN-CONTAINING PROTEIN"/>
    <property type="match status" value="1"/>
</dbReference>
<accession>A0A067TCG2</accession>
<dbReference type="STRING" id="685588.A0A067TCG2"/>
<dbReference type="HOGENOM" id="CLU_000288_138_5_1"/>
<name>A0A067TCG2_GALM3</name>
<organism evidence="2 3">
    <name type="scientific">Galerina marginata (strain CBS 339.88)</name>
    <dbReference type="NCBI Taxonomy" id="685588"/>
    <lineage>
        <taxon>Eukaryota</taxon>
        <taxon>Fungi</taxon>
        <taxon>Dikarya</taxon>
        <taxon>Basidiomycota</taxon>
        <taxon>Agaricomycotina</taxon>
        <taxon>Agaricomycetes</taxon>
        <taxon>Agaricomycetidae</taxon>
        <taxon>Agaricales</taxon>
        <taxon>Agaricineae</taxon>
        <taxon>Strophariaceae</taxon>
        <taxon>Galerina</taxon>
    </lineage>
</organism>
<reference evidence="3" key="1">
    <citation type="journal article" date="2014" name="Proc. Natl. Acad. Sci. U.S.A.">
        <title>Extensive sampling of basidiomycete genomes demonstrates inadequacy of the white-rot/brown-rot paradigm for wood decay fungi.</title>
        <authorList>
            <person name="Riley R."/>
            <person name="Salamov A.A."/>
            <person name="Brown D.W."/>
            <person name="Nagy L.G."/>
            <person name="Floudas D."/>
            <person name="Held B.W."/>
            <person name="Levasseur A."/>
            <person name="Lombard V."/>
            <person name="Morin E."/>
            <person name="Otillar R."/>
            <person name="Lindquist E.A."/>
            <person name="Sun H."/>
            <person name="LaButti K.M."/>
            <person name="Schmutz J."/>
            <person name="Jabbour D."/>
            <person name="Luo H."/>
            <person name="Baker S.E."/>
            <person name="Pisabarro A.G."/>
            <person name="Walton J.D."/>
            <person name="Blanchette R.A."/>
            <person name="Henrissat B."/>
            <person name="Martin F."/>
            <person name="Cullen D."/>
            <person name="Hibbett D.S."/>
            <person name="Grigoriev I.V."/>
        </authorList>
    </citation>
    <scope>NUCLEOTIDE SEQUENCE [LARGE SCALE GENOMIC DNA]</scope>
    <source>
        <strain evidence="3">CBS 339.88</strain>
    </source>
</reference>
<dbReference type="AlphaFoldDB" id="A0A067TCG2"/>
<feature type="domain" description="Heterokaryon incompatibility" evidence="1">
    <location>
        <begin position="23"/>
        <end position="84"/>
    </location>
</feature>
<evidence type="ECO:0000313" key="3">
    <source>
        <dbReference type="Proteomes" id="UP000027222"/>
    </source>
</evidence>
<dbReference type="PANTHER" id="PTHR10622">
    <property type="entry name" value="HET DOMAIN-CONTAINING PROTEIN"/>
    <property type="match status" value="1"/>
</dbReference>
<protein>
    <recommendedName>
        <fullName evidence="1">Heterokaryon incompatibility domain-containing protein</fullName>
    </recommendedName>
</protein>